<dbReference type="GO" id="GO:0008800">
    <property type="term" value="F:beta-lactamase activity"/>
    <property type="evidence" value="ECO:0007669"/>
    <property type="project" value="InterPro"/>
</dbReference>
<dbReference type="InterPro" id="IPR045155">
    <property type="entry name" value="Beta-lactam_cat"/>
</dbReference>
<feature type="signal peptide" evidence="2">
    <location>
        <begin position="1"/>
        <end position="40"/>
    </location>
</feature>
<feature type="compositionally biased region" description="Low complexity" evidence="1">
    <location>
        <begin position="47"/>
        <end position="57"/>
    </location>
</feature>
<name>C7N3D6_SLAHD</name>
<dbReference type="Proteomes" id="UP000002026">
    <property type="component" value="Chromosome"/>
</dbReference>
<dbReference type="GO" id="GO:0030655">
    <property type="term" value="P:beta-lactam antibiotic catabolic process"/>
    <property type="evidence" value="ECO:0007669"/>
    <property type="project" value="InterPro"/>
</dbReference>
<dbReference type="PANTHER" id="PTHR35333:SF3">
    <property type="entry name" value="BETA-LACTAMASE-TYPE TRANSPEPTIDASE FOLD CONTAINING PROTEIN"/>
    <property type="match status" value="1"/>
</dbReference>
<dbReference type="STRING" id="471855.Shel_26600"/>
<dbReference type="AlphaFoldDB" id="C7N3D6"/>
<evidence type="ECO:0000313" key="4">
    <source>
        <dbReference type="EMBL" id="ACV23659.1"/>
    </source>
</evidence>
<dbReference type="GO" id="GO:0046677">
    <property type="term" value="P:response to antibiotic"/>
    <property type="evidence" value="ECO:0007669"/>
    <property type="project" value="InterPro"/>
</dbReference>
<dbReference type="Pfam" id="PF13354">
    <property type="entry name" value="Beta-lactamase2"/>
    <property type="match status" value="1"/>
</dbReference>
<feature type="chain" id="PRO_5002980541" description="Beta-lactamase class A catalytic domain-containing protein" evidence="2">
    <location>
        <begin position="41"/>
        <end position="380"/>
    </location>
</feature>
<dbReference type="Gene3D" id="3.40.710.10">
    <property type="entry name" value="DD-peptidase/beta-lactamase superfamily"/>
    <property type="match status" value="1"/>
</dbReference>
<evidence type="ECO:0000256" key="1">
    <source>
        <dbReference type="SAM" id="MobiDB-lite"/>
    </source>
</evidence>
<organism evidence="4 5">
    <name type="scientific">Slackia heliotrinireducens (strain ATCC 29202 / DSM 20476 / NCTC 11029 / RHS 1)</name>
    <name type="common">Peptococcus heliotrinreducens</name>
    <dbReference type="NCBI Taxonomy" id="471855"/>
    <lineage>
        <taxon>Bacteria</taxon>
        <taxon>Bacillati</taxon>
        <taxon>Actinomycetota</taxon>
        <taxon>Coriobacteriia</taxon>
        <taxon>Eggerthellales</taxon>
        <taxon>Eggerthellaceae</taxon>
        <taxon>Slackia</taxon>
    </lineage>
</organism>
<dbReference type="KEGG" id="shi:Shel_26600"/>
<dbReference type="EMBL" id="CP001684">
    <property type="protein sequence ID" value="ACV23659.1"/>
    <property type="molecule type" value="Genomic_DNA"/>
</dbReference>
<feature type="region of interest" description="Disordered" evidence="1">
    <location>
        <begin position="42"/>
        <end position="77"/>
    </location>
</feature>
<dbReference type="InterPro" id="IPR000871">
    <property type="entry name" value="Beta-lactam_class-A"/>
</dbReference>
<sequence length="380" mass="41193">MVKHVVISATVRLWNTKALQTFLACALAIAVVLCASCDAADEPKPDSATGTTGPATEAPEESAGKETPGVVRGTGTASMPEVQKAARESRASVELTCELLDDIASTPDLQVFSLSEEPAPALETKTYDNLTKAMQAIQSKGDLGFFMMDVESGAGIAYNLDEPFYGASSFKGPYAVFLCQELIETGKVKLDDECKICTRVDKLGSYPFGGSDTVQNLIYAAVVESDNNAYVSLRDTFDTLGYDEWATGLGVKDCPWTQGFHYPTYCTRSSAKLWLNTYRYFETGSDTSVWLEAVMQIAEDSFIREALKGTDAVVADKGGWIASDDEPEYNVLVDAGLIEYEGRTYIMCVMAGLPDCEEHRALCSDLAAALFATHESLSWK</sequence>
<dbReference type="HOGENOM" id="CLU_725090_0_0_11"/>
<reference evidence="4 5" key="1">
    <citation type="journal article" date="2009" name="Stand. Genomic Sci.">
        <title>Complete genome sequence of Slackia heliotrinireducens type strain (RHS 1).</title>
        <authorList>
            <person name="Pukall R."/>
            <person name="Lapidus A."/>
            <person name="Nolan M."/>
            <person name="Copeland A."/>
            <person name="Glavina Del Rio T."/>
            <person name="Lucas S."/>
            <person name="Chen F."/>
            <person name="Tice H."/>
            <person name="Cheng J.F."/>
            <person name="Chertkov O."/>
            <person name="Bruce D."/>
            <person name="Goodwin L."/>
            <person name="Kuske C."/>
            <person name="Brettin T."/>
            <person name="Detter J.C."/>
            <person name="Han C."/>
            <person name="Pitluck S."/>
            <person name="Pati A."/>
            <person name="Mavrommatis K."/>
            <person name="Ivanova N."/>
            <person name="Ovchinnikova G."/>
            <person name="Chen A."/>
            <person name="Palaniappan K."/>
            <person name="Schneider S."/>
            <person name="Rohde M."/>
            <person name="Chain P."/>
            <person name="D'haeseleer P."/>
            <person name="Goker M."/>
            <person name="Bristow J."/>
            <person name="Eisen J.A."/>
            <person name="Markowitz V."/>
            <person name="Kyrpides N.C."/>
            <person name="Klenk H.P."/>
            <person name="Hugenholtz P."/>
        </authorList>
    </citation>
    <scope>NUCLEOTIDE SEQUENCE [LARGE SCALE GENOMIC DNA]</scope>
    <source>
        <strain evidence="5">ATCC 29202 / DSM 20476 / NCTC 11029 / RHS 1</strain>
    </source>
</reference>
<protein>
    <recommendedName>
        <fullName evidence="3">Beta-lactamase class A catalytic domain-containing protein</fullName>
    </recommendedName>
</protein>
<gene>
    <name evidence="4" type="ordered locus">Shel_26600</name>
</gene>
<proteinExistence type="predicted"/>
<dbReference type="InterPro" id="IPR012338">
    <property type="entry name" value="Beta-lactam/transpept-like"/>
</dbReference>
<feature type="domain" description="Beta-lactamase class A catalytic" evidence="3">
    <location>
        <begin position="144"/>
        <end position="350"/>
    </location>
</feature>
<dbReference type="RefSeq" id="WP_012799757.1">
    <property type="nucleotide sequence ID" value="NC_013165.1"/>
</dbReference>
<dbReference type="eggNOG" id="COG2367">
    <property type="taxonomic scope" value="Bacteria"/>
</dbReference>
<keyword evidence="5" id="KW-1185">Reference proteome</keyword>
<evidence type="ECO:0000256" key="2">
    <source>
        <dbReference type="SAM" id="SignalP"/>
    </source>
</evidence>
<keyword evidence="2" id="KW-0732">Signal</keyword>
<accession>C7N3D6</accession>
<dbReference type="PANTHER" id="PTHR35333">
    <property type="entry name" value="BETA-LACTAMASE"/>
    <property type="match status" value="1"/>
</dbReference>
<dbReference type="SUPFAM" id="SSF56601">
    <property type="entry name" value="beta-lactamase/transpeptidase-like"/>
    <property type="match status" value="1"/>
</dbReference>
<evidence type="ECO:0000313" key="5">
    <source>
        <dbReference type="Proteomes" id="UP000002026"/>
    </source>
</evidence>
<evidence type="ECO:0000259" key="3">
    <source>
        <dbReference type="Pfam" id="PF13354"/>
    </source>
</evidence>